<accession>A0A8C2R5M8</accession>
<comment type="function">
    <text evidence="12">Costimulatory immune-checkpoint receptor expressed at the surface of T-cells, NK-cells and B-cells which binds to and is activated by its ligand CD70/CD27L expressed by B-cells. The CD70-CD27 signaling pathway mediates antigen-specific T-cell activation and expansion which in turn provides immune surveillance of B-cells. Mechanistically, CD70 ligation activates the TRAF2-PTPN6 axis that subsequently inhibits LCK phosphorylation to promote phenotypic and transcriptional adaptations of T-cell memory. In addition, activation by CD70 on early progenitor cells provides a negative feedback signal to leukocyte differentiation during immune activation and thus modulates hematopoiesis. Negatively regulates the function of Th2 lymphocytes in the adipose tissue.</text>
</comment>
<evidence type="ECO:0000256" key="17">
    <source>
        <dbReference type="ARBA" id="ARBA00081747"/>
    </source>
</evidence>
<reference evidence="20" key="1">
    <citation type="submission" date="2025-08" db="UniProtKB">
        <authorList>
            <consortium name="Ensembl"/>
        </authorList>
    </citation>
    <scope>IDENTIFICATION</scope>
</reference>
<feature type="signal peptide" evidence="18">
    <location>
        <begin position="1"/>
        <end position="20"/>
    </location>
</feature>
<evidence type="ECO:0000256" key="16">
    <source>
        <dbReference type="ARBA" id="ARBA00080386"/>
    </source>
</evidence>
<organism evidence="20">
    <name type="scientific">Capra hircus</name>
    <name type="common">Goat</name>
    <dbReference type="NCBI Taxonomy" id="9925"/>
    <lineage>
        <taxon>Eukaryota</taxon>
        <taxon>Metazoa</taxon>
        <taxon>Chordata</taxon>
        <taxon>Craniata</taxon>
        <taxon>Vertebrata</taxon>
        <taxon>Euteleostomi</taxon>
        <taxon>Mammalia</taxon>
        <taxon>Eutheria</taxon>
        <taxon>Laurasiatheria</taxon>
        <taxon>Artiodactyla</taxon>
        <taxon>Ruminantia</taxon>
        <taxon>Pecora</taxon>
        <taxon>Bovidae</taxon>
        <taxon>Caprinae</taxon>
        <taxon>Capra</taxon>
    </lineage>
</organism>
<proteinExistence type="predicted"/>
<dbReference type="AlphaFoldDB" id="A0A8C2R5M8"/>
<evidence type="ECO:0000313" key="20">
    <source>
        <dbReference type="Ensembl" id="ENSCHIP00010023765.1"/>
    </source>
</evidence>
<evidence type="ECO:0000256" key="6">
    <source>
        <dbReference type="ARBA" id="ARBA00022737"/>
    </source>
</evidence>
<evidence type="ECO:0000256" key="5">
    <source>
        <dbReference type="ARBA" id="ARBA00022729"/>
    </source>
</evidence>
<evidence type="ECO:0000256" key="18">
    <source>
        <dbReference type="SAM" id="SignalP"/>
    </source>
</evidence>
<evidence type="ECO:0000256" key="9">
    <source>
        <dbReference type="ARBA" id="ARBA00023157"/>
    </source>
</evidence>
<dbReference type="InterPro" id="IPR053126">
    <property type="entry name" value="CD27_receptor"/>
</dbReference>
<dbReference type="PANTHER" id="PTHR47496">
    <property type="entry name" value="CD27"/>
    <property type="match status" value="1"/>
</dbReference>
<dbReference type="GO" id="GO:0045582">
    <property type="term" value="P:positive regulation of T cell differentiation"/>
    <property type="evidence" value="ECO:0007669"/>
    <property type="project" value="InterPro"/>
</dbReference>
<dbReference type="PANTHER" id="PTHR47496:SF1">
    <property type="entry name" value="CD27 ANTIGEN"/>
    <property type="match status" value="1"/>
</dbReference>
<evidence type="ECO:0000256" key="1">
    <source>
        <dbReference type="ARBA" id="ARBA00004251"/>
    </source>
</evidence>
<feature type="domain" description="TNFR-Cys" evidence="19">
    <location>
        <begin position="65"/>
        <end position="105"/>
    </location>
</feature>
<evidence type="ECO:0000259" key="19">
    <source>
        <dbReference type="SMART" id="SM00208"/>
    </source>
</evidence>
<evidence type="ECO:0000256" key="3">
    <source>
        <dbReference type="ARBA" id="ARBA00022692"/>
    </source>
</evidence>
<dbReference type="Ensembl" id="ENSCHIT00010033686.1">
    <property type="protein sequence ID" value="ENSCHIP00010023765.1"/>
    <property type="gene ID" value="ENSCHIG00010017777.1"/>
</dbReference>
<dbReference type="PRINTS" id="PR01960">
    <property type="entry name" value="TNFACTORR7"/>
</dbReference>
<keyword evidence="3" id="KW-0812">Transmembrane</keyword>
<comment type="subcellular location">
    <subcellularLocation>
        <location evidence="1">Cell membrane</location>
        <topology evidence="1">Single-pass type I membrane protein</topology>
    </subcellularLocation>
</comment>
<evidence type="ECO:0000256" key="11">
    <source>
        <dbReference type="ARBA" id="ARBA00023180"/>
    </source>
</evidence>
<dbReference type="GO" id="GO:0043066">
    <property type="term" value="P:negative regulation of apoptotic process"/>
    <property type="evidence" value="ECO:0007669"/>
    <property type="project" value="InterPro"/>
</dbReference>
<keyword evidence="11" id="KW-0325">Glycoprotein</keyword>
<evidence type="ECO:0000256" key="14">
    <source>
        <dbReference type="ARBA" id="ARBA00073748"/>
    </source>
</evidence>
<evidence type="ECO:0000256" key="8">
    <source>
        <dbReference type="ARBA" id="ARBA00023136"/>
    </source>
</evidence>
<evidence type="ECO:0000256" key="4">
    <source>
        <dbReference type="ARBA" id="ARBA00022703"/>
    </source>
</evidence>
<keyword evidence="9" id="KW-1015">Disulfide bond</keyword>
<dbReference type="GO" id="GO:0004888">
    <property type="term" value="F:transmembrane signaling receptor activity"/>
    <property type="evidence" value="ECO:0007669"/>
    <property type="project" value="InterPro"/>
</dbReference>
<keyword evidence="5 18" id="KW-0732">Signal</keyword>
<dbReference type="GO" id="GO:0006915">
    <property type="term" value="P:apoptotic process"/>
    <property type="evidence" value="ECO:0007669"/>
    <property type="project" value="UniProtKB-KW"/>
</dbReference>
<evidence type="ECO:0000256" key="7">
    <source>
        <dbReference type="ARBA" id="ARBA00022989"/>
    </source>
</evidence>
<comment type="subunit">
    <text evidence="13">Homodimer. Interacts with SIVA1; may play a role in apoptosis through association with SIVA1. Interacts with TRAF2. Interacts ith PTPN6.</text>
</comment>
<dbReference type="FunFam" id="2.10.50.10:FF:000033">
    <property type="entry name" value="CD27 molecule"/>
    <property type="match status" value="1"/>
</dbReference>
<keyword evidence="10" id="KW-0675">Receptor</keyword>
<evidence type="ECO:0000256" key="2">
    <source>
        <dbReference type="ARBA" id="ARBA00022475"/>
    </source>
</evidence>
<dbReference type="GO" id="GO:0160162">
    <property type="term" value="P:CD27 signaling pathway"/>
    <property type="evidence" value="ECO:0007669"/>
    <property type="project" value="UniProtKB-ARBA"/>
</dbReference>
<feature type="domain" description="TNFR-Cys" evidence="19">
    <location>
        <begin position="27"/>
        <end position="62"/>
    </location>
</feature>
<evidence type="ECO:0000256" key="10">
    <source>
        <dbReference type="ARBA" id="ARBA00023170"/>
    </source>
</evidence>
<dbReference type="GO" id="GO:0045579">
    <property type="term" value="P:positive regulation of B cell differentiation"/>
    <property type="evidence" value="ECO:0007669"/>
    <property type="project" value="InterPro"/>
</dbReference>
<sequence>MARLPPCWLWVLGTLAGLSATPGPKSCPEKHYWAQGGWCCQMCEPGTFLVKDCEQHGEAAQCDPCTPGVSFTPDHHSRPHCESCRHCNSGEWLWDPRFQMSNSPPIPTSSPTDELVVFSEGTFVLELGICLPKDVTIQASGPQPFFFFSPPKASLGKRMCMWLEFYFVISSFLQLRNEIAAAL</sequence>
<keyword evidence="8" id="KW-0472">Membrane</keyword>
<evidence type="ECO:0000256" key="12">
    <source>
        <dbReference type="ARBA" id="ARBA00058746"/>
    </source>
</evidence>
<evidence type="ECO:0000256" key="15">
    <source>
        <dbReference type="ARBA" id="ARBA00076047"/>
    </source>
</evidence>
<dbReference type="InterPro" id="IPR022328">
    <property type="entry name" value="TNFR_7"/>
</dbReference>
<keyword evidence="6" id="KW-0677">Repeat</keyword>
<protein>
    <recommendedName>
        <fullName evidence="14">CD27 antigen</fullName>
    </recommendedName>
    <alternativeName>
        <fullName evidence="17">CD27L receptor</fullName>
    </alternativeName>
    <alternativeName>
        <fullName evidence="15">T-cell activation antigen CD27</fullName>
    </alternativeName>
    <alternativeName>
        <fullName evidence="16">Tumor necrosis factor receptor superfamily member 7</fullName>
    </alternativeName>
</protein>
<dbReference type="SMART" id="SM00208">
    <property type="entry name" value="TNFR"/>
    <property type="match status" value="2"/>
</dbReference>
<feature type="chain" id="PRO_5034683603" description="CD27 antigen" evidence="18">
    <location>
        <begin position="21"/>
        <end position="183"/>
    </location>
</feature>
<keyword evidence="2" id="KW-1003">Cell membrane</keyword>
<keyword evidence="7" id="KW-1133">Transmembrane helix</keyword>
<evidence type="ECO:0000256" key="13">
    <source>
        <dbReference type="ARBA" id="ARBA00065929"/>
    </source>
</evidence>
<dbReference type="Gene3D" id="2.10.50.10">
    <property type="entry name" value="Tumor Necrosis Factor Receptor, subunit A, domain 2"/>
    <property type="match status" value="1"/>
</dbReference>
<keyword evidence="4" id="KW-0053">Apoptosis</keyword>
<name>A0A8C2R5M8_CAPHI</name>
<dbReference type="InterPro" id="IPR001368">
    <property type="entry name" value="TNFR/NGFR_Cys_rich_reg"/>
</dbReference>
<dbReference type="SUPFAM" id="SSF57586">
    <property type="entry name" value="TNF receptor-like"/>
    <property type="match status" value="1"/>
</dbReference>
<dbReference type="GO" id="GO:0009897">
    <property type="term" value="C:external side of plasma membrane"/>
    <property type="evidence" value="ECO:0007669"/>
    <property type="project" value="TreeGrafter"/>
</dbReference>